<gene>
    <name evidence="5" type="ORF">MGU_11037</name>
</gene>
<dbReference type="GO" id="GO:0008061">
    <property type="term" value="F:chitin binding"/>
    <property type="evidence" value="ECO:0007669"/>
    <property type="project" value="UniProtKB-KW"/>
</dbReference>
<keyword evidence="2" id="KW-0843">Virulence</keyword>
<dbReference type="Pfam" id="PF01476">
    <property type="entry name" value="LysM"/>
    <property type="match status" value="1"/>
</dbReference>
<organism evidence="5 6">
    <name type="scientific">Metarhizium guizhouense (strain ARSEF 977)</name>
    <dbReference type="NCBI Taxonomy" id="1276136"/>
    <lineage>
        <taxon>Eukaryota</taxon>
        <taxon>Fungi</taxon>
        <taxon>Dikarya</taxon>
        <taxon>Ascomycota</taxon>
        <taxon>Pezizomycotina</taxon>
        <taxon>Sordariomycetes</taxon>
        <taxon>Hypocreomycetidae</taxon>
        <taxon>Hypocreales</taxon>
        <taxon>Clavicipitaceae</taxon>
        <taxon>Metarhizium</taxon>
    </lineage>
</organism>
<keyword evidence="6" id="KW-1185">Reference proteome</keyword>
<dbReference type="InterPro" id="IPR018392">
    <property type="entry name" value="LysM"/>
</dbReference>
<name>A0A0B4G4T7_METGA</name>
<keyword evidence="1" id="KW-0147">Chitin-binding</keyword>
<reference evidence="5 6" key="1">
    <citation type="journal article" date="2014" name="Proc. Natl. Acad. Sci. U.S.A.">
        <title>Trajectory and genomic determinants of fungal-pathogen speciation and host adaptation.</title>
        <authorList>
            <person name="Hu X."/>
            <person name="Xiao G."/>
            <person name="Zheng P."/>
            <person name="Shang Y."/>
            <person name="Su Y."/>
            <person name="Zhang X."/>
            <person name="Liu X."/>
            <person name="Zhan S."/>
            <person name="St Leger R.J."/>
            <person name="Wang C."/>
        </authorList>
    </citation>
    <scope>NUCLEOTIDE SEQUENCE [LARGE SCALE GENOMIC DNA]</scope>
    <source>
        <strain evidence="5 6">ARSEF 977</strain>
    </source>
</reference>
<evidence type="ECO:0000313" key="6">
    <source>
        <dbReference type="Proteomes" id="UP000031192"/>
    </source>
</evidence>
<protein>
    <submittedName>
        <fullName evidence="5">LysM domain protein</fullName>
    </submittedName>
</protein>
<proteinExistence type="inferred from homology"/>
<dbReference type="Gene3D" id="3.10.350.10">
    <property type="entry name" value="LysM domain"/>
    <property type="match status" value="2"/>
</dbReference>
<feature type="domain" description="LysM" evidence="4">
    <location>
        <begin position="30"/>
        <end position="74"/>
    </location>
</feature>
<accession>A0A0B4G4T7</accession>
<comment type="caution">
    <text evidence="5">The sequence shown here is derived from an EMBL/GenBank/DDBJ whole genome shotgun (WGS) entry which is preliminary data.</text>
</comment>
<evidence type="ECO:0000313" key="5">
    <source>
        <dbReference type="EMBL" id="KID81605.1"/>
    </source>
</evidence>
<dbReference type="HOGENOM" id="CLU_010591_2_0_1"/>
<evidence type="ECO:0000256" key="3">
    <source>
        <dbReference type="ARBA" id="ARBA00044955"/>
    </source>
</evidence>
<dbReference type="InterPro" id="IPR052210">
    <property type="entry name" value="LysM1-like"/>
</dbReference>
<dbReference type="PANTHER" id="PTHR34997:SF1">
    <property type="entry name" value="PEPTIDOGLYCAN-BINDING LYSIN DOMAIN"/>
    <property type="match status" value="1"/>
</dbReference>
<sequence>MHLKSRFATACLPRMLCASALRPRGVGCNFSTPANNGESCESFCESWGLDVAELKLLSPGIQCPNLVVGQKYCVLGGVWTGPDVTTQASTSVRTTTTKSTSILTISSSPYSPTQPGLAPNCDKFYLVSAGDQCGSIEAEFGLSSTQFYAWDPSINTCRSSNLTG</sequence>
<evidence type="ECO:0000256" key="2">
    <source>
        <dbReference type="ARBA" id="ARBA00023026"/>
    </source>
</evidence>
<dbReference type="AlphaFoldDB" id="A0A0B4G4T7"/>
<dbReference type="PANTHER" id="PTHR34997">
    <property type="entry name" value="AM15"/>
    <property type="match status" value="1"/>
</dbReference>
<dbReference type="EMBL" id="AZNH01000132">
    <property type="protein sequence ID" value="KID81605.1"/>
    <property type="molecule type" value="Genomic_DNA"/>
</dbReference>
<dbReference type="Proteomes" id="UP000031192">
    <property type="component" value="Unassembled WGS sequence"/>
</dbReference>
<evidence type="ECO:0000259" key="4">
    <source>
        <dbReference type="PROSITE" id="PS51782"/>
    </source>
</evidence>
<feature type="domain" description="LysM" evidence="4">
    <location>
        <begin position="123"/>
        <end position="164"/>
    </location>
</feature>
<evidence type="ECO:0000256" key="1">
    <source>
        <dbReference type="ARBA" id="ARBA00022669"/>
    </source>
</evidence>
<dbReference type="InterPro" id="IPR036779">
    <property type="entry name" value="LysM_dom_sf"/>
</dbReference>
<dbReference type="PROSITE" id="PS51782">
    <property type="entry name" value="LYSM"/>
    <property type="match status" value="2"/>
</dbReference>
<comment type="similarity">
    <text evidence="3">Belongs to the secreted LysM effector family.</text>
</comment>